<dbReference type="SUPFAM" id="SSF143100">
    <property type="entry name" value="TTHA1013/TTHA0281-like"/>
    <property type="match status" value="1"/>
</dbReference>
<feature type="non-terminal residue" evidence="1">
    <location>
        <position position="37"/>
    </location>
</feature>
<name>A0A7C5H9F6_9CHLB</name>
<comment type="caution">
    <text evidence="1">The sequence shown here is derived from an EMBL/GenBank/DDBJ whole genome shotgun (WGS) entry which is preliminary data.</text>
</comment>
<gene>
    <name evidence="1" type="ORF">ENL01_00045</name>
</gene>
<dbReference type="Gene3D" id="3.30.160.250">
    <property type="match status" value="1"/>
</dbReference>
<accession>A0A7C5H9F6</accession>
<dbReference type="InterPro" id="IPR035069">
    <property type="entry name" value="TTHA1013/TTHA0281-like"/>
</dbReference>
<sequence>MKNTHYIAYIEQDEDGVFIGSIPSVPSCHAQGNTEEE</sequence>
<dbReference type="AlphaFoldDB" id="A0A7C5H9F6"/>
<protein>
    <submittedName>
        <fullName evidence="1">Type II toxin-antitoxin system HicB family antitoxin</fullName>
    </submittedName>
</protein>
<organism evidence="1">
    <name type="scientific">Chlorobaculum parvum</name>
    <dbReference type="NCBI Taxonomy" id="274539"/>
    <lineage>
        <taxon>Bacteria</taxon>
        <taxon>Pseudomonadati</taxon>
        <taxon>Chlorobiota</taxon>
        <taxon>Chlorobiia</taxon>
        <taxon>Chlorobiales</taxon>
        <taxon>Chlorobiaceae</taxon>
        <taxon>Chlorobaculum</taxon>
    </lineage>
</organism>
<dbReference type="EMBL" id="DRSK01000003">
    <property type="protein sequence ID" value="HHE07332.1"/>
    <property type="molecule type" value="Genomic_DNA"/>
</dbReference>
<evidence type="ECO:0000313" key="1">
    <source>
        <dbReference type="EMBL" id="HHE07332.1"/>
    </source>
</evidence>
<reference evidence="1" key="1">
    <citation type="journal article" date="2020" name="mSystems">
        <title>Genome- and Community-Level Interaction Insights into Carbon Utilization and Element Cycling Functions of Hydrothermarchaeota in Hydrothermal Sediment.</title>
        <authorList>
            <person name="Zhou Z."/>
            <person name="Liu Y."/>
            <person name="Xu W."/>
            <person name="Pan J."/>
            <person name="Luo Z.H."/>
            <person name="Li M."/>
        </authorList>
    </citation>
    <scope>NUCLEOTIDE SEQUENCE [LARGE SCALE GENOMIC DNA]</scope>
    <source>
        <strain evidence="1">HyVt-628</strain>
    </source>
</reference>
<proteinExistence type="predicted"/>
<dbReference type="Proteomes" id="UP000886059">
    <property type="component" value="Unassembled WGS sequence"/>
</dbReference>